<proteinExistence type="predicted"/>
<reference evidence="2 3" key="1">
    <citation type="submission" date="2015-01" db="EMBL/GenBank/DDBJ databases">
        <title>The Genome Sequence of Exophiala xenobiotica CBS118157.</title>
        <authorList>
            <consortium name="The Broad Institute Genomics Platform"/>
            <person name="Cuomo C."/>
            <person name="de Hoog S."/>
            <person name="Gorbushina A."/>
            <person name="Stielow B."/>
            <person name="Teixiera M."/>
            <person name="Abouelleil A."/>
            <person name="Chapman S.B."/>
            <person name="Priest M."/>
            <person name="Young S.K."/>
            <person name="Wortman J."/>
            <person name="Nusbaum C."/>
            <person name="Birren B."/>
        </authorList>
    </citation>
    <scope>NUCLEOTIDE SEQUENCE [LARGE SCALE GENOMIC DNA]</scope>
    <source>
        <strain evidence="2 3">CBS 118157</strain>
    </source>
</reference>
<dbReference type="STRING" id="348802.A0A0D2EMI6"/>
<feature type="compositionally biased region" description="Polar residues" evidence="1">
    <location>
        <begin position="38"/>
        <end position="48"/>
    </location>
</feature>
<evidence type="ECO:0000256" key="1">
    <source>
        <dbReference type="SAM" id="MobiDB-lite"/>
    </source>
</evidence>
<name>A0A0D2EMI6_9EURO</name>
<dbReference type="AlphaFoldDB" id="A0A0D2EMI6"/>
<dbReference type="GeneID" id="25332671"/>
<dbReference type="Proteomes" id="UP000054342">
    <property type="component" value="Unassembled WGS sequence"/>
</dbReference>
<dbReference type="OrthoDB" id="4314040at2759"/>
<sequence length="162" mass="17799">MKPGPCMTRDFQNCVTFLDTCRPQQPHCLSPRSDDDAATTSVPGISEASQNRARRQCLYGFGLTMSILLNTILRAYDPKDANLVDEPNHLAHEIIALAEQQASIYRPLGAAYMLLCLMSAWTASADTDASIHAEVDPVLADYQLDFLGPRAKEGCVKLMLVI</sequence>
<keyword evidence="3" id="KW-1185">Reference proteome</keyword>
<evidence type="ECO:0000313" key="3">
    <source>
        <dbReference type="Proteomes" id="UP000054342"/>
    </source>
</evidence>
<feature type="region of interest" description="Disordered" evidence="1">
    <location>
        <begin position="28"/>
        <end position="48"/>
    </location>
</feature>
<dbReference type="RefSeq" id="XP_013309633.1">
    <property type="nucleotide sequence ID" value="XM_013454179.1"/>
</dbReference>
<evidence type="ECO:0000313" key="2">
    <source>
        <dbReference type="EMBL" id="KIW49049.1"/>
    </source>
</evidence>
<accession>A0A0D2EMI6</accession>
<organism evidence="2 3">
    <name type="scientific">Exophiala xenobiotica</name>
    <dbReference type="NCBI Taxonomy" id="348802"/>
    <lineage>
        <taxon>Eukaryota</taxon>
        <taxon>Fungi</taxon>
        <taxon>Dikarya</taxon>
        <taxon>Ascomycota</taxon>
        <taxon>Pezizomycotina</taxon>
        <taxon>Eurotiomycetes</taxon>
        <taxon>Chaetothyriomycetidae</taxon>
        <taxon>Chaetothyriales</taxon>
        <taxon>Herpotrichiellaceae</taxon>
        <taxon>Exophiala</taxon>
    </lineage>
</organism>
<protein>
    <submittedName>
        <fullName evidence="2">Uncharacterized protein</fullName>
    </submittedName>
</protein>
<gene>
    <name evidence="2" type="ORF">PV05_10763</name>
</gene>
<dbReference type="HOGENOM" id="CLU_1635425_0_0_1"/>
<dbReference type="EMBL" id="KN847323">
    <property type="protein sequence ID" value="KIW49049.1"/>
    <property type="molecule type" value="Genomic_DNA"/>
</dbReference>